<dbReference type="Pfam" id="PF04321">
    <property type="entry name" value="RmlD_sub_bind"/>
    <property type="match status" value="1"/>
</dbReference>
<dbReference type="OrthoDB" id="9803892at2"/>
<comment type="pathway">
    <text evidence="1 6">Carbohydrate biosynthesis; dTDP-L-rhamnose biosynthesis.</text>
</comment>
<dbReference type="InterPro" id="IPR029903">
    <property type="entry name" value="RmlD-like-bd"/>
</dbReference>
<dbReference type="STRING" id="1963862.B4O97_11810"/>
<comment type="function">
    <text evidence="6">Catalyzes the reduction of dTDP-6-deoxy-L-lyxo-4-hexulose to yield dTDP-L-rhamnose.</text>
</comment>
<dbReference type="Gene3D" id="3.40.50.720">
    <property type="entry name" value="NAD(P)-binding Rossmann-like Domain"/>
    <property type="match status" value="1"/>
</dbReference>
<dbReference type="GO" id="GO:0008831">
    <property type="term" value="F:dTDP-4-dehydrorhamnose reductase activity"/>
    <property type="evidence" value="ECO:0007669"/>
    <property type="project" value="UniProtKB-EC"/>
</dbReference>
<evidence type="ECO:0000256" key="1">
    <source>
        <dbReference type="ARBA" id="ARBA00004781"/>
    </source>
</evidence>
<dbReference type="InterPro" id="IPR005913">
    <property type="entry name" value="dTDP_dehydrorham_reduct"/>
</dbReference>
<dbReference type="CDD" id="cd05254">
    <property type="entry name" value="dTDP_HR_like_SDR_e"/>
    <property type="match status" value="1"/>
</dbReference>
<reference evidence="8 9" key="1">
    <citation type="submission" date="2017-03" db="EMBL/GenBank/DDBJ databases">
        <title>Draft Genome sequence of Marispirochaeta sp. strain JC444.</title>
        <authorList>
            <person name="Shivani Y."/>
            <person name="Subhash Y."/>
            <person name="Sasikala C."/>
            <person name="Ramana C."/>
        </authorList>
    </citation>
    <scope>NUCLEOTIDE SEQUENCE [LARGE SCALE GENOMIC DNA]</scope>
    <source>
        <strain evidence="8 9">JC444</strain>
    </source>
</reference>
<dbReference type="AlphaFoldDB" id="A0A1Y1RWN3"/>
<evidence type="ECO:0000259" key="7">
    <source>
        <dbReference type="Pfam" id="PF04321"/>
    </source>
</evidence>
<dbReference type="EC" id="1.1.1.133" evidence="3 6"/>
<evidence type="ECO:0000256" key="5">
    <source>
        <dbReference type="ARBA" id="ARBA00048200"/>
    </source>
</evidence>
<name>A0A1Y1RWN3_9SPIO</name>
<evidence type="ECO:0000313" key="9">
    <source>
        <dbReference type="Proteomes" id="UP000192343"/>
    </source>
</evidence>
<evidence type="ECO:0000313" key="8">
    <source>
        <dbReference type="EMBL" id="ORC34627.1"/>
    </source>
</evidence>
<organism evidence="8 9">
    <name type="scientific">Marispirochaeta aestuarii</name>
    <dbReference type="NCBI Taxonomy" id="1963862"/>
    <lineage>
        <taxon>Bacteria</taxon>
        <taxon>Pseudomonadati</taxon>
        <taxon>Spirochaetota</taxon>
        <taxon>Spirochaetia</taxon>
        <taxon>Spirochaetales</taxon>
        <taxon>Spirochaetaceae</taxon>
        <taxon>Marispirochaeta</taxon>
    </lineage>
</organism>
<dbReference type="InterPro" id="IPR036291">
    <property type="entry name" value="NAD(P)-bd_dom_sf"/>
</dbReference>
<evidence type="ECO:0000256" key="4">
    <source>
        <dbReference type="ARBA" id="ARBA00017099"/>
    </source>
</evidence>
<comment type="caution">
    <text evidence="8">The sequence shown here is derived from an EMBL/GenBank/DDBJ whole genome shotgun (WGS) entry which is preliminary data.</text>
</comment>
<dbReference type="GO" id="GO:0019305">
    <property type="term" value="P:dTDP-rhamnose biosynthetic process"/>
    <property type="evidence" value="ECO:0007669"/>
    <property type="project" value="UniProtKB-UniPathway"/>
</dbReference>
<proteinExistence type="inferred from homology"/>
<keyword evidence="6" id="KW-0521">NADP</keyword>
<keyword evidence="9" id="KW-1185">Reference proteome</keyword>
<sequence length="292" mass="32537">MIWIIGNQGMLGKELSRYFDEAGLPHVGSDREVSILEPSALRNFTKKHRPDWIVNCSAYTAVDKAEEEESSAFALNRDGPAYIAEAAADHNIPLIHISTDYVFDGSSAEPLAEDAATGPQSVYGRSKLAGEEAVRKITERHFIIRTAWLYGEFGSNFVYTMLKLMESRDSIKVVNDQKGSPTWARELALLISVIIGSGSTAYGTYHFSGEGECSWYGFAREIYRLGREKGVLTSECEINPCPSSEFPTPARRPRYSLLCKEKVKREFGLEIPDWKDSLAEFFSSADIPLNAV</sequence>
<evidence type="ECO:0000256" key="3">
    <source>
        <dbReference type="ARBA" id="ARBA00012929"/>
    </source>
</evidence>
<dbReference type="RefSeq" id="WP_083051059.1">
    <property type="nucleotide sequence ID" value="NZ_MWQY01000012.1"/>
</dbReference>
<dbReference type="Gene3D" id="3.90.25.10">
    <property type="entry name" value="UDP-galactose 4-epimerase, domain 1"/>
    <property type="match status" value="1"/>
</dbReference>
<dbReference type="NCBIfam" id="TIGR01214">
    <property type="entry name" value="rmlD"/>
    <property type="match status" value="1"/>
</dbReference>
<keyword evidence="6" id="KW-0560">Oxidoreductase</keyword>
<gene>
    <name evidence="8" type="ORF">B4O97_11810</name>
</gene>
<comment type="catalytic activity">
    <reaction evidence="5">
        <text>dTDP-beta-L-rhamnose + NADP(+) = dTDP-4-dehydro-beta-L-rhamnose + NADPH + H(+)</text>
        <dbReference type="Rhea" id="RHEA:21796"/>
        <dbReference type="ChEBI" id="CHEBI:15378"/>
        <dbReference type="ChEBI" id="CHEBI:57510"/>
        <dbReference type="ChEBI" id="CHEBI:57783"/>
        <dbReference type="ChEBI" id="CHEBI:58349"/>
        <dbReference type="ChEBI" id="CHEBI:62830"/>
        <dbReference type="EC" id="1.1.1.133"/>
    </reaction>
</comment>
<dbReference type="Proteomes" id="UP000192343">
    <property type="component" value="Unassembled WGS sequence"/>
</dbReference>
<dbReference type="PANTHER" id="PTHR10491:SF4">
    <property type="entry name" value="METHIONINE ADENOSYLTRANSFERASE 2 SUBUNIT BETA"/>
    <property type="match status" value="1"/>
</dbReference>
<comment type="similarity">
    <text evidence="2 6">Belongs to the dTDP-4-dehydrorhamnose reductase family.</text>
</comment>
<accession>A0A1Y1RWN3</accession>
<evidence type="ECO:0000256" key="6">
    <source>
        <dbReference type="RuleBase" id="RU364082"/>
    </source>
</evidence>
<dbReference type="PANTHER" id="PTHR10491">
    <property type="entry name" value="DTDP-4-DEHYDRORHAMNOSE REDUCTASE"/>
    <property type="match status" value="1"/>
</dbReference>
<feature type="domain" description="RmlD-like substrate binding" evidence="7">
    <location>
        <begin position="2"/>
        <end position="284"/>
    </location>
</feature>
<protein>
    <recommendedName>
        <fullName evidence="4 6">dTDP-4-dehydrorhamnose reductase</fullName>
        <ecNumber evidence="3 6">1.1.1.133</ecNumber>
    </recommendedName>
</protein>
<dbReference type="SUPFAM" id="SSF51735">
    <property type="entry name" value="NAD(P)-binding Rossmann-fold domains"/>
    <property type="match status" value="1"/>
</dbReference>
<evidence type="ECO:0000256" key="2">
    <source>
        <dbReference type="ARBA" id="ARBA00010944"/>
    </source>
</evidence>
<dbReference type="EMBL" id="MWQY01000012">
    <property type="protein sequence ID" value="ORC34627.1"/>
    <property type="molecule type" value="Genomic_DNA"/>
</dbReference>
<dbReference type="UniPathway" id="UPA00124"/>